<gene>
    <name evidence="1" type="ORF">FHS57_003495</name>
</gene>
<dbReference type="EMBL" id="JACIBY010000007">
    <property type="protein sequence ID" value="MBB3839486.1"/>
    <property type="molecule type" value="Genomic_DNA"/>
</dbReference>
<reference evidence="1 2" key="1">
    <citation type="submission" date="2020-08" db="EMBL/GenBank/DDBJ databases">
        <title>Genomic Encyclopedia of Type Strains, Phase IV (KMG-IV): sequencing the most valuable type-strain genomes for metagenomic binning, comparative biology and taxonomic classification.</title>
        <authorList>
            <person name="Goeker M."/>
        </authorList>
    </citation>
    <scope>NUCLEOTIDE SEQUENCE [LARGE SCALE GENOMIC DNA]</scope>
    <source>
        <strain evidence="1 2">DSM 17976</strain>
    </source>
</reference>
<comment type="caution">
    <text evidence="1">The sequence shown here is derived from an EMBL/GenBank/DDBJ whole genome shotgun (WGS) entry which is preliminary data.</text>
</comment>
<dbReference type="RefSeq" id="WP_183975829.1">
    <property type="nucleotide sequence ID" value="NZ_JACIBY010000007.1"/>
</dbReference>
<proteinExistence type="predicted"/>
<dbReference type="AlphaFoldDB" id="A0A7W5ZP85"/>
<dbReference type="PANTHER" id="PTHR39338">
    <property type="entry name" value="BLL5662 PROTEIN-RELATED"/>
    <property type="match status" value="1"/>
</dbReference>
<protein>
    <recommendedName>
        <fullName evidence="3">VWA domain-containing protein</fullName>
    </recommendedName>
</protein>
<evidence type="ECO:0008006" key="3">
    <source>
        <dbReference type="Google" id="ProtNLM"/>
    </source>
</evidence>
<accession>A0A7W5ZP85</accession>
<keyword evidence="2" id="KW-1185">Reference proteome</keyword>
<dbReference type="PANTHER" id="PTHR39338:SF7">
    <property type="entry name" value="BLL6692 PROTEIN"/>
    <property type="match status" value="1"/>
</dbReference>
<dbReference type="Pfam" id="PF05762">
    <property type="entry name" value="VWA_CoxE"/>
    <property type="match status" value="1"/>
</dbReference>
<sequence>MFLDFFLLLKKHALPVSVGEYLNLLEGLKQQVIQMSVEEFYYFSRTVLIKNEMHYDLFDRLFAEYFKNAETVEAKLLEVNVPPDWFEDALKRELTEEEKELIEKMGGLEKLFERFQQLLHEQNERHSGGNTWIGSGGTSPFGNNGYNPEGFRVKGPSAGNRTALKVWEQREYKNYDEDVELNTRNMKMALRRLRILTREGADEELDMNATIEGTSRNGGILDIHLHPSRKNNVKVLLLLDVGGSMDDHIDLCSQLFSAAKYQFKHIEYFYFHNCIYETLWRDNSRRSSRVPTLEVLHKYNKDYKVIFVGDASMASYEITHPKGSVEHYNEEAGMTWLNRFKEQYPHFVWLNPIAVADYWKYTHSISIIREWSENRMFPLTLNGLTQAMKCLKNPKIKFETSV</sequence>
<dbReference type="InterPro" id="IPR008912">
    <property type="entry name" value="Uncharacterised_CoxE"/>
</dbReference>
<name>A0A7W5ZP85_9BACT</name>
<evidence type="ECO:0000313" key="1">
    <source>
        <dbReference type="EMBL" id="MBB3839486.1"/>
    </source>
</evidence>
<evidence type="ECO:0000313" key="2">
    <source>
        <dbReference type="Proteomes" id="UP000541352"/>
    </source>
</evidence>
<organism evidence="1 2">
    <name type="scientific">Runella defluvii</name>
    <dbReference type="NCBI Taxonomy" id="370973"/>
    <lineage>
        <taxon>Bacteria</taxon>
        <taxon>Pseudomonadati</taxon>
        <taxon>Bacteroidota</taxon>
        <taxon>Cytophagia</taxon>
        <taxon>Cytophagales</taxon>
        <taxon>Spirosomataceae</taxon>
        <taxon>Runella</taxon>
    </lineage>
</organism>
<dbReference type="Proteomes" id="UP000541352">
    <property type="component" value="Unassembled WGS sequence"/>
</dbReference>